<dbReference type="SUPFAM" id="SSF51126">
    <property type="entry name" value="Pectin lyase-like"/>
    <property type="match status" value="1"/>
</dbReference>
<evidence type="ECO:0000256" key="4">
    <source>
        <dbReference type="RuleBase" id="RU361169"/>
    </source>
</evidence>
<comment type="similarity">
    <text evidence="1 4">Belongs to the glycosyl hydrolase 28 family.</text>
</comment>
<keyword evidence="3 4" id="KW-0326">Glycosidase</keyword>
<dbReference type="Gene3D" id="2.160.20.10">
    <property type="entry name" value="Single-stranded right-handed beta-helix, Pectin lyase-like"/>
    <property type="match status" value="1"/>
</dbReference>
<dbReference type="PANTHER" id="PTHR31339:SF9">
    <property type="entry name" value="PLASMIN AND FIBRONECTIN-BINDING PROTEIN A"/>
    <property type="match status" value="1"/>
</dbReference>
<keyword evidence="5" id="KW-0732">Signal</keyword>
<dbReference type="InterPro" id="IPR000743">
    <property type="entry name" value="Glyco_hydro_28"/>
</dbReference>
<evidence type="ECO:0000313" key="7">
    <source>
        <dbReference type="Proteomes" id="UP001497522"/>
    </source>
</evidence>
<dbReference type="InterPro" id="IPR012334">
    <property type="entry name" value="Pectin_lyas_fold"/>
</dbReference>
<protein>
    <recommendedName>
        <fullName evidence="8">Polygalacturonase</fullName>
    </recommendedName>
</protein>
<evidence type="ECO:0000256" key="5">
    <source>
        <dbReference type="SAM" id="SignalP"/>
    </source>
</evidence>
<evidence type="ECO:0000256" key="1">
    <source>
        <dbReference type="ARBA" id="ARBA00008834"/>
    </source>
</evidence>
<feature type="chain" id="PRO_5047278653" description="Polygalacturonase" evidence="5">
    <location>
        <begin position="30"/>
        <end position="492"/>
    </location>
</feature>
<proteinExistence type="inferred from homology"/>
<dbReference type="InterPro" id="IPR051801">
    <property type="entry name" value="GH28_Enzymes"/>
</dbReference>
<feature type="signal peptide" evidence="5">
    <location>
        <begin position="1"/>
        <end position="29"/>
    </location>
</feature>
<accession>A0ABP1BIG4</accession>
<evidence type="ECO:0008006" key="8">
    <source>
        <dbReference type="Google" id="ProtNLM"/>
    </source>
</evidence>
<dbReference type="InterPro" id="IPR011050">
    <property type="entry name" value="Pectin_lyase_fold/virulence"/>
</dbReference>
<evidence type="ECO:0000313" key="6">
    <source>
        <dbReference type="EMBL" id="CAK9875383.1"/>
    </source>
</evidence>
<evidence type="ECO:0000256" key="2">
    <source>
        <dbReference type="ARBA" id="ARBA00022801"/>
    </source>
</evidence>
<dbReference type="Pfam" id="PF00295">
    <property type="entry name" value="Glyco_hydro_28"/>
    <property type="match status" value="1"/>
</dbReference>
<dbReference type="SMART" id="SM00710">
    <property type="entry name" value="PbH1"/>
    <property type="match status" value="5"/>
</dbReference>
<evidence type="ECO:0000256" key="3">
    <source>
        <dbReference type="ARBA" id="ARBA00023295"/>
    </source>
</evidence>
<reference evidence="6" key="1">
    <citation type="submission" date="2024-03" db="EMBL/GenBank/DDBJ databases">
        <authorList>
            <consortium name="ELIXIR-Norway"/>
            <consortium name="Elixir Norway"/>
        </authorList>
    </citation>
    <scope>NUCLEOTIDE SEQUENCE</scope>
</reference>
<dbReference type="PANTHER" id="PTHR31339">
    <property type="entry name" value="PECTIN LYASE-RELATED"/>
    <property type="match status" value="1"/>
</dbReference>
<name>A0ABP1BIG4_9BRYO</name>
<dbReference type="InterPro" id="IPR006626">
    <property type="entry name" value="PbH1"/>
</dbReference>
<keyword evidence="2 4" id="KW-0378">Hydrolase</keyword>
<gene>
    <name evidence="6" type="ORF">CSSPJE1EN2_LOCUS17632</name>
</gene>
<keyword evidence="7" id="KW-1185">Reference proteome</keyword>
<dbReference type="EMBL" id="OZ023705">
    <property type="protein sequence ID" value="CAK9875383.1"/>
    <property type="molecule type" value="Genomic_DNA"/>
</dbReference>
<sequence>MWGNPVPQSFLFLLLLPLLLLSCLNPAMGQQQLMCGRASEESLRELMMDPESQNNVSDNESCTSGVRTKVTRPHTVSITEFGAVGNGKFLNTHAFENAIFYLRTFADKGGAQLYIPPGQWLTGSISLISHLTLYLDRGATILASQDPKTFPVIDGLPSYGRGCELPGGRHSSVIHGENLADIVITGENGTIDGQGWVWWDMVHNRTLDYTRGHLVELINSTNILISNLTFVNSPFWTIHPVYCSNLTIRNLTIWAPGDSPNTDGIVPDSCTNVCIEDCSISSGGDALSIKSGWDEYGMAYKRPSSNIWIQRVVSSAPSGAGFAIGSEMSGGVSNIKVEDVVILNTKSGIQMKTTAGRGGYIVNVSISTIEMHNTEKAIVFTGFSGKHPDDNWDRKAYPLVEQIWIKNVVGENIMQAGELLGLQEAPFRDICLINIALDVISGWPYWNCSEVVGSSSYVLPKPCPELQDSVLSSSKRWGHWDHGWIEGFSLDA</sequence>
<dbReference type="Proteomes" id="UP001497522">
    <property type="component" value="Chromosome 4"/>
</dbReference>
<organism evidence="6 7">
    <name type="scientific">Sphagnum jensenii</name>
    <dbReference type="NCBI Taxonomy" id="128206"/>
    <lineage>
        <taxon>Eukaryota</taxon>
        <taxon>Viridiplantae</taxon>
        <taxon>Streptophyta</taxon>
        <taxon>Embryophyta</taxon>
        <taxon>Bryophyta</taxon>
        <taxon>Sphagnophytina</taxon>
        <taxon>Sphagnopsida</taxon>
        <taxon>Sphagnales</taxon>
        <taxon>Sphagnaceae</taxon>
        <taxon>Sphagnum</taxon>
    </lineage>
</organism>